<dbReference type="EC" id="2.1.1.-" evidence="3"/>
<dbReference type="Pfam" id="PF08241">
    <property type="entry name" value="Methyltransf_11"/>
    <property type="match status" value="1"/>
</dbReference>
<feature type="domain" description="Methyltransferase type 11" evidence="2">
    <location>
        <begin position="19"/>
        <end position="107"/>
    </location>
</feature>
<comment type="caution">
    <text evidence="3">The sequence shown here is derived from an EMBL/GenBank/DDBJ whole genome shotgun (WGS) entry which is preliminary data.</text>
</comment>
<protein>
    <submittedName>
        <fullName evidence="3">Class I SAM-dependent methyltransferase</fullName>
        <ecNumber evidence="3">2.1.1.-</ecNumber>
    </submittedName>
</protein>
<dbReference type="GO" id="GO:0032259">
    <property type="term" value="P:methylation"/>
    <property type="evidence" value="ECO:0007669"/>
    <property type="project" value="UniProtKB-KW"/>
</dbReference>
<dbReference type="Proteomes" id="UP001564760">
    <property type="component" value="Unassembled WGS sequence"/>
</dbReference>
<evidence type="ECO:0000256" key="1">
    <source>
        <dbReference type="ARBA" id="ARBA00022603"/>
    </source>
</evidence>
<keyword evidence="4" id="KW-1185">Reference proteome</keyword>
<sequence>MAAVREALSGIGTGRLVVEAGCGTGRLVESLGRHGHRVLGIDKSVAMLAVAAARAPGRLVRADIARMPLPDAVADATLAVATLEFTDAAAALAELARITRPGGRIVVLALNPRSLWGLLDRPRRRIPYSTATFLTRRRLRHLGRRHGRIRLSGKLFTAARPGLLHHLERFAAALGRGVPWLGAVQVLVIDKQAGGGTCVSG</sequence>
<keyword evidence="1 3" id="KW-0489">Methyltransferase</keyword>
<dbReference type="InterPro" id="IPR050508">
    <property type="entry name" value="Methyltransf_Superfamily"/>
</dbReference>
<dbReference type="PANTHER" id="PTHR42912">
    <property type="entry name" value="METHYLTRANSFERASE"/>
    <property type="match status" value="1"/>
</dbReference>
<dbReference type="InterPro" id="IPR013216">
    <property type="entry name" value="Methyltransf_11"/>
</dbReference>
<dbReference type="InterPro" id="IPR029063">
    <property type="entry name" value="SAM-dependent_MTases_sf"/>
</dbReference>
<proteinExistence type="predicted"/>
<dbReference type="SUPFAM" id="SSF53335">
    <property type="entry name" value="S-adenosyl-L-methionine-dependent methyltransferases"/>
    <property type="match status" value="1"/>
</dbReference>
<gene>
    <name evidence="3" type="ORF">AB8998_15435</name>
</gene>
<keyword evidence="3" id="KW-0808">Transferase</keyword>
<accession>A0ABV4C171</accession>
<evidence type="ECO:0000313" key="3">
    <source>
        <dbReference type="EMBL" id="MEY8016289.1"/>
    </source>
</evidence>
<dbReference type="EMBL" id="JBGEDP010000001">
    <property type="protein sequence ID" value="MEY8016289.1"/>
    <property type="molecule type" value="Genomic_DNA"/>
</dbReference>
<reference evidence="3 4" key="1">
    <citation type="submission" date="2024-08" db="EMBL/GenBank/DDBJ databases">
        <title>Mycobacterium servetensis sp. nov., a novel rapid-growing mycobacterial species recovered from a human patient in Zaragoza, Spain.</title>
        <authorList>
            <person name="Tristancho-Baro A.I."/>
            <person name="Buenestado-Serrano S."/>
            <person name="Garcia De Viedma D."/>
            <person name="Milagro-Beamonte A."/>
            <person name="Burillo N."/>
            <person name="Sanz S."/>
            <person name="Lopez-Calleja A.I."/>
            <person name="Penas-Utrilla D."/>
            <person name="Guardingo M."/>
            <person name="Garcia M.J."/>
            <person name="Vinuelas-Bayon J."/>
        </authorList>
    </citation>
    <scope>NUCLEOTIDE SEQUENCE [LARGE SCALE GENOMIC DNA]</scope>
    <source>
        <strain evidence="4">HUMS_12744610</strain>
    </source>
</reference>
<dbReference type="RefSeq" id="WP_369741589.1">
    <property type="nucleotide sequence ID" value="NZ_JBGEDP010000001.1"/>
</dbReference>
<organism evidence="3 4">
    <name type="scientific">Mycobacterium servetii</name>
    <dbReference type="NCBI Taxonomy" id="3237418"/>
    <lineage>
        <taxon>Bacteria</taxon>
        <taxon>Bacillati</taxon>
        <taxon>Actinomycetota</taxon>
        <taxon>Actinomycetes</taxon>
        <taxon>Mycobacteriales</taxon>
        <taxon>Mycobacteriaceae</taxon>
        <taxon>Mycobacterium</taxon>
    </lineage>
</organism>
<dbReference type="GO" id="GO:0008168">
    <property type="term" value="F:methyltransferase activity"/>
    <property type="evidence" value="ECO:0007669"/>
    <property type="project" value="UniProtKB-KW"/>
</dbReference>
<evidence type="ECO:0000259" key="2">
    <source>
        <dbReference type="Pfam" id="PF08241"/>
    </source>
</evidence>
<dbReference type="Gene3D" id="3.40.50.150">
    <property type="entry name" value="Vaccinia Virus protein VP39"/>
    <property type="match status" value="1"/>
</dbReference>
<evidence type="ECO:0000313" key="4">
    <source>
        <dbReference type="Proteomes" id="UP001564760"/>
    </source>
</evidence>
<name>A0ABV4C171_9MYCO</name>